<reference evidence="2" key="1">
    <citation type="journal article" date="2019" name="Int. J. Syst. Evol. Microbiol.">
        <title>The Global Catalogue of Microorganisms (GCM) 10K type strain sequencing project: providing services to taxonomists for standard genome sequencing and annotation.</title>
        <authorList>
            <consortium name="The Broad Institute Genomics Platform"/>
            <consortium name="The Broad Institute Genome Sequencing Center for Infectious Disease"/>
            <person name="Wu L."/>
            <person name="Ma J."/>
        </authorList>
    </citation>
    <scope>NUCLEOTIDE SEQUENCE [LARGE SCALE GENOMIC DNA]</scope>
    <source>
        <strain evidence="2">CGMCC 1.15341</strain>
    </source>
</reference>
<evidence type="ECO:0000313" key="2">
    <source>
        <dbReference type="Proteomes" id="UP000629025"/>
    </source>
</evidence>
<name>A0ABQ1K756_9GAMM</name>
<accession>A0ABQ1K756</accession>
<keyword evidence="2" id="KW-1185">Reference proteome</keyword>
<gene>
    <name evidence="1" type="ORF">GCM10011352_10570</name>
</gene>
<sequence>MQLPLAQATAEPLSGDYRLVVCSIGQATPASAKSIALGLGVPVQRVLDALYRAPAILVDNIPFDTAQQMQDLLDTLGYDTRVEHCQQPSAVQAECFDIAAYITDEQHYDRIVAELARFLGTDESEASRLLTTPPGIVIGNVTQATLDALTGRLGEGVELIASNPATALYDLFLAVDSADQARRTCQELRRRGYSLIADQGCVLIDMSKPEADRLWSSFQRANTLRVINQDFLRFDLVLTEPGSGLSDAAHRVLSELAGIPDHIIPRLFEATPVTLVEALPKGQLERFMLAFSEAGLSVRADLISFMHLGLKITRTAQPSLLNQTLRSLGLLDTKRNHLPELPFQLPCVLPELQARVIRYALRTAGTEAELVEVSA</sequence>
<dbReference type="EMBL" id="BMIJ01000002">
    <property type="protein sequence ID" value="GGB86564.1"/>
    <property type="molecule type" value="Genomic_DNA"/>
</dbReference>
<proteinExistence type="predicted"/>
<dbReference type="RefSeq" id="WP_188746078.1">
    <property type="nucleotide sequence ID" value="NZ_BMIJ01000002.1"/>
</dbReference>
<organism evidence="1 2">
    <name type="scientific">Marinobacterium zhoushanense</name>
    <dbReference type="NCBI Taxonomy" id="1679163"/>
    <lineage>
        <taxon>Bacteria</taxon>
        <taxon>Pseudomonadati</taxon>
        <taxon>Pseudomonadota</taxon>
        <taxon>Gammaproteobacteria</taxon>
        <taxon>Oceanospirillales</taxon>
        <taxon>Oceanospirillaceae</taxon>
        <taxon>Marinobacterium</taxon>
    </lineage>
</organism>
<evidence type="ECO:0000313" key="1">
    <source>
        <dbReference type="EMBL" id="GGB86564.1"/>
    </source>
</evidence>
<comment type="caution">
    <text evidence="1">The sequence shown here is derived from an EMBL/GenBank/DDBJ whole genome shotgun (WGS) entry which is preliminary data.</text>
</comment>
<dbReference type="Proteomes" id="UP000629025">
    <property type="component" value="Unassembled WGS sequence"/>
</dbReference>
<protein>
    <submittedName>
        <fullName evidence="1">Uncharacterized protein</fullName>
    </submittedName>
</protein>